<name>M0N773_9EURY</name>
<dbReference type="InterPro" id="IPR007159">
    <property type="entry name" value="SpoVT-AbrB_dom"/>
</dbReference>
<dbReference type="Proteomes" id="UP000011680">
    <property type="component" value="Unassembled WGS sequence"/>
</dbReference>
<protein>
    <recommendedName>
        <fullName evidence="1">SpoVT-AbrB domain-containing protein</fullName>
    </recommendedName>
</protein>
<dbReference type="STRING" id="1227457.C451_09220"/>
<accession>M0N773</accession>
<evidence type="ECO:0000313" key="3">
    <source>
        <dbReference type="Proteomes" id="UP000011680"/>
    </source>
</evidence>
<sequence>MTDEDDATWPPALWAQQFQEASEQAVEQQTEFAKQLMNVGGSGPSSLSEIAATSMGTATFKTRVQSGGRISIPDAEREALDIEEGDIVQTVVVPVKRNREDS</sequence>
<dbReference type="EMBL" id="AOMF01000150">
    <property type="protein sequence ID" value="EMA53792.1"/>
    <property type="molecule type" value="Genomic_DNA"/>
</dbReference>
<feature type="domain" description="SpoVT-AbrB" evidence="1">
    <location>
        <begin position="59"/>
        <end position="102"/>
    </location>
</feature>
<dbReference type="eggNOG" id="arCOG03937">
    <property type="taxonomic scope" value="Archaea"/>
</dbReference>
<evidence type="ECO:0000313" key="2">
    <source>
        <dbReference type="EMBL" id="EMA53792.1"/>
    </source>
</evidence>
<comment type="caution">
    <text evidence="2">The sequence shown here is derived from an EMBL/GenBank/DDBJ whole genome shotgun (WGS) entry which is preliminary data.</text>
</comment>
<reference evidence="2 3" key="1">
    <citation type="journal article" date="2014" name="PLoS Genet.">
        <title>Phylogenetically driven sequencing of extremely halophilic archaea reveals strategies for static and dynamic osmo-response.</title>
        <authorList>
            <person name="Becker E.A."/>
            <person name="Seitzer P.M."/>
            <person name="Tritt A."/>
            <person name="Larsen D."/>
            <person name="Krusor M."/>
            <person name="Yao A.I."/>
            <person name="Wu D."/>
            <person name="Madern D."/>
            <person name="Eisen J.A."/>
            <person name="Darling A.E."/>
            <person name="Facciotti M.T."/>
        </authorList>
    </citation>
    <scope>NUCLEOTIDE SEQUENCE [LARGE SCALE GENOMIC DNA]</scope>
    <source>
        <strain evidence="2 3">JCM 13552</strain>
    </source>
</reference>
<dbReference type="SUPFAM" id="SSF89447">
    <property type="entry name" value="AbrB/MazE/MraZ-like"/>
    <property type="match status" value="1"/>
</dbReference>
<dbReference type="Gene3D" id="2.10.260.10">
    <property type="match status" value="1"/>
</dbReference>
<gene>
    <name evidence="2" type="ORF">C451_09220</name>
</gene>
<keyword evidence="3" id="KW-1185">Reference proteome</keyword>
<dbReference type="RefSeq" id="WP_007739855.1">
    <property type="nucleotide sequence ID" value="NZ_AOMF01000150.1"/>
</dbReference>
<dbReference type="GO" id="GO:0003677">
    <property type="term" value="F:DNA binding"/>
    <property type="evidence" value="ECO:0007669"/>
    <property type="project" value="InterPro"/>
</dbReference>
<dbReference type="InterPro" id="IPR037914">
    <property type="entry name" value="SpoVT-AbrB_sf"/>
</dbReference>
<organism evidence="2 3">
    <name type="scientific">Halococcus thailandensis JCM 13552</name>
    <dbReference type="NCBI Taxonomy" id="1227457"/>
    <lineage>
        <taxon>Archaea</taxon>
        <taxon>Methanobacteriati</taxon>
        <taxon>Methanobacteriota</taxon>
        <taxon>Stenosarchaea group</taxon>
        <taxon>Halobacteria</taxon>
        <taxon>Halobacteriales</taxon>
        <taxon>Halococcaceae</taxon>
        <taxon>Halococcus</taxon>
    </lineage>
</organism>
<dbReference type="PROSITE" id="PS51740">
    <property type="entry name" value="SPOVT_ABRB"/>
    <property type="match status" value="1"/>
</dbReference>
<dbReference type="OrthoDB" id="6319at2157"/>
<proteinExistence type="predicted"/>
<evidence type="ECO:0000259" key="1">
    <source>
        <dbReference type="PROSITE" id="PS51740"/>
    </source>
</evidence>
<dbReference type="AlphaFoldDB" id="M0N773"/>
<dbReference type="PATRIC" id="fig|1227457.3.peg.1702"/>